<dbReference type="Pfam" id="PF07690">
    <property type="entry name" value="MFS_1"/>
    <property type="match status" value="1"/>
</dbReference>
<reference evidence="8" key="1">
    <citation type="submission" date="2014-09" db="EMBL/GenBank/DDBJ databases">
        <authorList>
            <person name="Illeghems K.G."/>
        </authorList>
    </citation>
    <scope>NUCLEOTIDE SEQUENCE [LARGE SCALE GENOMIC DNA]</scope>
    <source>
        <strain evidence="8">108B</strain>
    </source>
</reference>
<feature type="transmembrane region" description="Helical" evidence="6">
    <location>
        <begin position="73"/>
        <end position="92"/>
    </location>
</feature>
<sequence length="219" mass="23758">MSIGPSLRFLGAVWAMFAYAAAAQVMASMLPLFLQNGLGQSALQAGFDMLPFALAMLVFPHIGRLLERRLSSASILTIGLLFVAVGNAITAWGAYSVAWHVIMGGMIVLGGGGGLLNGETQKAIMSAVPHERSGMASGISTTSRFSGIFPRFLMGTAYRISFRVYFVGNGFNVNAYRQVGLKLQFLWRNRVPFYFKDKVRIVAFRHALILVITSASTPK</sequence>
<evidence type="ECO:0000256" key="2">
    <source>
        <dbReference type="ARBA" id="ARBA00022448"/>
    </source>
</evidence>
<accession>A0A0U5F0Z9</accession>
<keyword evidence="5 6" id="KW-0472">Membrane</keyword>
<dbReference type="PANTHER" id="PTHR42718:SF9">
    <property type="entry name" value="MAJOR FACILITATOR SUPERFAMILY MULTIDRUG TRANSPORTER MFSC"/>
    <property type="match status" value="1"/>
</dbReference>
<name>A0A0U5F0Z9_9PROT</name>
<dbReference type="GeneID" id="73003130"/>
<dbReference type="EMBL" id="LN606600">
    <property type="protein sequence ID" value="CEF42439.1"/>
    <property type="molecule type" value="Genomic_DNA"/>
</dbReference>
<dbReference type="RefSeq" id="WP_058988616.1">
    <property type="nucleotide sequence ID" value="NZ_JAIMFQ010000058.1"/>
</dbReference>
<dbReference type="AlphaFoldDB" id="A0A0U5F0Z9"/>
<feature type="transmembrane region" description="Helical" evidence="6">
    <location>
        <begin position="98"/>
        <end position="116"/>
    </location>
</feature>
<organism evidence="7 8">
    <name type="scientific">Acetobacter senegalensis</name>
    <dbReference type="NCBI Taxonomy" id="446692"/>
    <lineage>
        <taxon>Bacteria</taxon>
        <taxon>Pseudomonadati</taxon>
        <taxon>Pseudomonadota</taxon>
        <taxon>Alphaproteobacteria</taxon>
        <taxon>Acetobacterales</taxon>
        <taxon>Acetobacteraceae</taxon>
        <taxon>Acetobacter</taxon>
    </lineage>
</organism>
<evidence type="ECO:0000256" key="3">
    <source>
        <dbReference type="ARBA" id="ARBA00022692"/>
    </source>
</evidence>
<evidence type="ECO:0000313" key="8">
    <source>
        <dbReference type="Proteomes" id="UP000056109"/>
    </source>
</evidence>
<dbReference type="InterPro" id="IPR011701">
    <property type="entry name" value="MFS"/>
</dbReference>
<protein>
    <submittedName>
        <fullName evidence="7">Major facilitator transporter</fullName>
    </submittedName>
</protein>
<keyword evidence="2" id="KW-0813">Transport</keyword>
<gene>
    <name evidence="7" type="ORF">ASN_3197</name>
</gene>
<feature type="transmembrane region" description="Helical" evidence="6">
    <location>
        <begin position="12"/>
        <end position="34"/>
    </location>
</feature>
<dbReference type="InterPro" id="IPR036259">
    <property type="entry name" value="MFS_trans_sf"/>
</dbReference>
<dbReference type="PANTHER" id="PTHR42718">
    <property type="entry name" value="MAJOR FACILITATOR SUPERFAMILY MULTIDRUG TRANSPORTER MFSC"/>
    <property type="match status" value="1"/>
</dbReference>
<dbReference type="GO" id="GO:0022857">
    <property type="term" value="F:transmembrane transporter activity"/>
    <property type="evidence" value="ECO:0007669"/>
    <property type="project" value="InterPro"/>
</dbReference>
<dbReference type="GO" id="GO:0016020">
    <property type="term" value="C:membrane"/>
    <property type="evidence" value="ECO:0007669"/>
    <property type="project" value="UniProtKB-SubCell"/>
</dbReference>
<feature type="transmembrane region" description="Helical" evidence="6">
    <location>
        <begin position="46"/>
        <end position="66"/>
    </location>
</feature>
<evidence type="ECO:0000313" key="7">
    <source>
        <dbReference type="EMBL" id="CEF42439.1"/>
    </source>
</evidence>
<dbReference type="PATRIC" id="fig|446692.3.peg.3376"/>
<dbReference type="SUPFAM" id="SSF103473">
    <property type="entry name" value="MFS general substrate transporter"/>
    <property type="match status" value="1"/>
</dbReference>
<proteinExistence type="predicted"/>
<evidence type="ECO:0000256" key="4">
    <source>
        <dbReference type="ARBA" id="ARBA00022989"/>
    </source>
</evidence>
<comment type="subcellular location">
    <subcellularLocation>
        <location evidence="1">Membrane</location>
        <topology evidence="1">Multi-pass membrane protein</topology>
    </subcellularLocation>
</comment>
<keyword evidence="4 6" id="KW-1133">Transmembrane helix</keyword>
<evidence type="ECO:0000256" key="6">
    <source>
        <dbReference type="SAM" id="Phobius"/>
    </source>
</evidence>
<evidence type="ECO:0000256" key="5">
    <source>
        <dbReference type="ARBA" id="ARBA00023136"/>
    </source>
</evidence>
<keyword evidence="8" id="KW-1185">Reference proteome</keyword>
<evidence type="ECO:0000256" key="1">
    <source>
        <dbReference type="ARBA" id="ARBA00004141"/>
    </source>
</evidence>
<dbReference type="KEGG" id="asz:ASN_3197"/>
<keyword evidence="3 6" id="KW-0812">Transmembrane</keyword>
<dbReference type="Gene3D" id="1.20.1250.20">
    <property type="entry name" value="MFS general substrate transporter like domains"/>
    <property type="match status" value="1"/>
</dbReference>
<dbReference type="Proteomes" id="UP000056109">
    <property type="component" value="Chromosome I"/>
</dbReference>